<dbReference type="Gene3D" id="3.40.630.30">
    <property type="match status" value="1"/>
</dbReference>
<keyword evidence="3" id="KW-1185">Reference proteome</keyword>
<dbReference type="EC" id="2.3.1.-" evidence="2"/>
<dbReference type="RefSeq" id="WP_382370742.1">
    <property type="nucleotide sequence ID" value="NZ_JBHLWB010000006.1"/>
</dbReference>
<evidence type="ECO:0000313" key="2">
    <source>
        <dbReference type="EMBL" id="MFC0309364.1"/>
    </source>
</evidence>
<reference evidence="2 3" key="1">
    <citation type="submission" date="2024-09" db="EMBL/GenBank/DDBJ databases">
        <authorList>
            <person name="Sun Q."/>
            <person name="Mori K."/>
        </authorList>
    </citation>
    <scope>NUCLEOTIDE SEQUENCE [LARGE SCALE GENOMIC DNA]</scope>
    <source>
        <strain evidence="2 3">CCM 7539</strain>
    </source>
</reference>
<name>A0ABV6H170_9PAST</name>
<keyword evidence="2" id="KW-0808">Transferase</keyword>
<sequence length="88" mass="10069">MMNYPIKHTDDGQCGTFFIQIENKRLAELSYEYTSPQTIDANHTFVDPSLRNQGIAQKLLQALLDFTTQRQLKLTASCSYIAAKLRDK</sequence>
<dbReference type="Proteomes" id="UP001589767">
    <property type="component" value="Unassembled WGS sequence"/>
</dbReference>
<dbReference type="SUPFAM" id="SSF55729">
    <property type="entry name" value="Acyl-CoA N-acyltransferases (Nat)"/>
    <property type="match status" value="1"/>
</dbReference>
<dbReference type="PANTHER" id="PTHR31435">
    <property type="entry name" value="PROTEIN NATD1"/>
    <property type="match status" value="1"/>
</dbReference>
<dbReference type="PANTHER" id="PTHR31435:SF9">
    <property type="entry name" value="PROTEIN NATD1"/>
    <property type="match status" value="1"/>
</dbReference>
<dbReference type="EMBL" id="JBHLWB010000006">
    <property type="protein sequence ID" value="MFC0309364.1"/>
    <property type="molecule type" value="Genomic_DNA"/>
</dbReference>
<proteinExistence type="predicted"/>
<evidence type="ECO:0000259" key="1">
    <source>
        <dbReference type="PROSITE" id="PS51729"/>
    </source>
</evidence>
<protein>
    <submittedName>
        <fullName evidence="2">GNAT family N-acetyltransferase</fullName>
        <ecNumber evidence="2">2.3.1.-</ecNumber>
    </submittedName>
</protein>
<dbReference type="InterPro" id="IPR045057">
    <property type="entry name" value="Gcn5-rel_NAT"/>
</dbReference>
<gene>
    <name evidence="2" type="ORF">ACFFHK_06535</name>
</gene>
<comment type="caution">
    <text evidence="2">The sequence shown here is derived from an EMBL/GenBank/DDBJ whole genome shotgun (WGS) entry which is preliminary data.</text>
</comment>
<dbReference type="CDD" id="cd04301">
    <property type="entry name" value="NAT_SF"/>
    <property type="match status" value="1"/>
</dbReference>
<dbReference type="GO" id="GO:0016746">
    <property type="term" value="F:acyltransferase activity"/>
    <property type="evidence" value="ECO:0007669"/>
    <property type="project" value="UniProtKB-KW"/>
</dbReference>
<dbReference type="InterPro" id="IPR031165">
    <property type="entry name" value="GNAT_YJDJ"/>
</dbReference>
<feature type="domain" description="N-acetyltransferase" evidence="1">
    <location>
        <begin position="9"/>
        <end position="88"/>
    </location>
</feature>
<accession>A0ABV6H170</accession>
<dbReference type="Pfam" id="PF14542">
    <property type="entry name" value="Acetyltransf_CG"/>
    <property type="match status" value="1"/>
</dbReference>
<dbReference type="InterPro" id="IPR016181">
    <property type="entry name" value="Acyl_CoA_acyltransferase"/>
</dbReference>
<organism evidence="2 3">
    <name type="scientific">Gallibacterium trehalosifermentans</name>
    <dbReference type="NCBI Taxonomy" id="516935"/>
    <lineage>
        <taxon>Bacteria</taxon>
        <taxon>Pseudomonadati</taxon>
        <taxon>Pseudomonadota</taxon>
        <taxon>Gammaproteobacteria</taxon>
        <taxon>Pasteurellales</taxon>
        <taxon>Pasteurellaceae</taxon>
        <taxon>Gallibacterium</taxon>
    </lineage>
</organism>
<dbReference type="PROSITE" id="PS51729">
    <property type="entry name" value="GNAT_YJDJ"/>
    <property type="match status" value="1"/>
</dbReference>
<keyword evidence="2" id="KW-0012">Acyltransferase</keyword>
<evidence type="ECO:0000313" key="3">
    <source>
        <dbReference type="Proteomes" id="UP001589767"/>
    </source>
</evidence>